<dbReference type="KEGG" id="hhg:XM38_014100"/>
<feature type="transmembrane region" description="Helical" evidence="6">
    <location>
        <begin position="104"/>
        <end position="125"/>
    </location>
</feature>
<feature type="transmembrane region" description="Helical" evidence="6">
    <location>
        <begin position="244"/>
        <end position="269"/>
    </location>
</feature>
<evidence type="ECO:0008006" key="9">
    <source>
        <dbReference type="Google" id="ProtNLM"/>
    </source>
</evidence>
<dbReference type="InterPro" id="IPR022791">
    <property type="entry name" value="L-PG_synthase/AglD"/>
</dbReference>
<evidence type="ECO:0000256" key="1">
    <source>
        <dbReference type="ARBA" id="ARBA00004651"/>
    </source>
</evidence>
<evidence type="ECO:0000256" key="5">
    <source>
        <dbReference type="ARBA" id="ARBA00023136"/>
    </source>
</evidence>
<evidence type="ECO:0000256" key="3">
    <source>
        <dbReference type="ARBA" id="ARBA00022692"/>
    </source>
</evidence>
<keyword evidence="3 6" id="KW-0812">Transmembrane</keyword>
<dbReference type="Pfam" id="PF03706">
    <property type="entry name" value="LPG_synthase_TM"/>
    <property type="match status" value="1"/>
</dbReference>
<dbReference type="EMBL" id="CP021983">
    <property type="protein sequence ID" value="ASC70471.1"/>
    <property type="molecule type" value="Genomic_DNA"/>
</dbReference>
<feature type="transmembrane region" description="Helical" evidence="6">
    <location>
        <begin position="179"/>
        <end position="198"/>
    </location>
</feature>
<dbReference type="STRING" id="1641165.XM38_24545"/>
<dbReference type="GO" id="GO:0005886">
    <property type="term" value="C:plasma membrane"/>
    <property type="evidence" value="ECO:0007669"/>
    <property type="project" value="UniProtKB-SubCell"/>
</dbReference>
<reference evidence="7 8" key="1">
    <citation type="journal article" date="2016" name="Biochim. Biophys. Acta">
        <title>Characterization of red-shifted phycobilisomes isolated from the chlorophyll f-containing cyanobacterium Halomicronema hongdechloris.</title>
        <authorList>
            <person name="Li Y."/>
            <person name="Lin Y."/>
            <person name="Garvey C.J."/>
            <person name="Birch D."/>
            <person name="Corkery R.W."/>
            <person name="Loughlin P.C."/>
            <person name="Scheer H."/>
            <person name="Willows R.D."/>
            <person name="Chen M."/>
        </authorList>
    </citation>
    <scope>NUCLEOTIDE SEQUENCE [LARGE SCALE GENOMIC DNA]</scope>
    <source>
        <strain evidence="7 8">C2206</strain>
    </source>
</reference>
<keyword evidence="5 6" id="KW-0472">Membrane</keyword>
<evidence type="ECO:0000313" key="8">
    <source>
        <dbReference type="Proteomes" id="UP000191901"/>
    </source>
</evidence>
<keyword evidence="4 6" id="KW-1133">Transmembrane helix</keyword>
<feature type="transmembrane region" description="Helical" evidence="6">
    <location>
        <begin position="146"/>
        <end position="173"/>
    </location>
</feature>
<name>A0A1Z3HJJ5_9CYAN</name>
<protein>
    <recommendedName>
        <fullName evidence="9">Flippase-like domain-containing protein</fullName>
    </recommendedName>
</protein>
<keyword evidence="8" id="KW-1185">Reference proteome</keyword>
<accession>A0A1Z3HJJ5</accession>
<feature type="transmembrane region" description="Helical" evidence="6">
    <location>
        <begin position="71"/>
        <end position="92"/>
    </location>
</feature>
<feature type="transmembrane region" description="Helical" evidence="6">
    <location>
        <begin position="42"/>
        <end position="59"/>
    </location>
</feature>
<feature type="transmembrane region" description="Helical" evidence="6">
    <location>
        <begin position="275"/>
        <end position="296"/>
    </location>
</feature>
<dbReference type="AlphaFoldDB" id="A0A1Z3HJJ5"/>
<evidence type="ECO:0000256" key="4">
    <source>
        <dbReference type="ARBA" id="ARBA00022989"/>
    </source>
</evidence>
<comment type="subcellular location">
    <subcellularLocation>
        <location evidence="1">Cell membrane</location>
        <topology evidence="1">Multi-pass membrane protein</topology>
    </subcellularLocation>
</comment>
<sequence length="360" mass="39721">MIPVKPRKHAQDSQSNQLQQEQAGAKPALAVNISLAATIKKVVSLMISLALLVVIYRQIDLVSLLDVFQQCNLLWLSLSLAMMLLLIVIPAWRLQRLTPTQQSIGLVEAIRLILVAGTLNMVLPSNMGQIVKAYFLADRGNLRQSLAFTVVIFEKACDLLALLLWCAFGLILYPQKGQTFWLLAGVVLLCSGVGFLLLGSRSAANFLLSRIRAISPHPIRQKVKNFQRSWNHMHDYFWPNRRQVGVIAAVSILLWLLHLCQIWLFILALNAWTPFVTSLALTPLAILVGLLPLTFAGIGTRDAALILFYQPFLMPATGAALGLLCTLRYLLPALGGLPLIGHYIASMGRSRSTISPSSQQ</sequence>
<evidence type="ECO:0000256" key="2">
    <source>
        <dbReference type="ARBA" id="ARBA00022475"/>
    </source>
</evidence>
<organism evidence="7 8">
    <name type="scientific">Halomicronema hongdechloris C2206</name>
    <dbReference type="NCBI Taxonomy" id="1641165"/>
    <lineage>
        <taxon>Bacteria</taxon>
        <taxon>Bacillati</taxon>
        <taxon>Cyanobacteriota</taxon>
        <taxon>Cyanophyceae</taxon>
        <taxon>Nodosilineales</taxon>
        <taxon>Nodosilineaceae</taxon>
        <taxon>Halomicronema</taxon>
    </lineage>
</organism>
<dbReference type="NCBIfam" id="TIGR00374">
    <property type="entry name" value="flippase-like domain"/>
    <property type="match status" value="1"/>
</dbReference>
<dbReference type="PANTHER" id="PTHR40277:SF1">
    <property type="entry name" value="BLL5419 PROTEIN"/>
    <property type="match status" value="1"/>
</dbReference>
<proteinExistence type="predicted"/>
<gene>
    <name evidence="7" type="ORF">XM38_014100</name>
</gene>
<evidence type="ECO:0000256" key="6">
    <source>
        <dbReference type="SAM" id="Phobius"/>
    </source>
</evidence>
<dbReference type="PANTHER" id="PTHR40277">
    <property type="entry name" value="BLL5419 PROTEIN"/>
    <property type="match status" value="1"/>
</dbReference>
<dbReference type="Proteomes" id="UP000191901">
    <property type="component" value="Chromosome"/>
</dbReference>
<feature type="transmembrane region" description="Helical" evidence="6">
    <location>
        <begin position="303"/>
        <end position="323"/>
    </location>
</feature>
<dbReference type="RefSeq" id="WP_256995538.1">
    <property type="nucleotide sequence ID" value="NZ_CP021983.2"/>
</dbReference>
<evidence type="ECO:0000313" key="7">
    <source>
        <dbReference type="EMBL" id="ASC70471.1"/>
    </source>
</evidence>
<keyword evidence="2" id="KW-1003">Cell membrane</keyword>